<dbReference type="PANTHER" id="PTHR21013">
    <property type="entry name" value="ATP SYNTHASE MITOCHONDRIAL F1 COMPLEX ASSEMBLY FACTOR 2/ATP12 PROTEIN, MITOCHONDRIAL PRECURSOR"/>
    <property type="match status" value="1"/>
</dbReference>
<dbReference type="STRING" id="771870.F7VQK6"/>
<reference evidence="7 8" key="1">
    <citation type="journal article" date="2010" name="PLoS Genet.">
        <title>De novo assembly of a 40 Mb eukaryotic genome from short sequence reads: Sordaria macrospora, a model organism for fungal morphogenesis.</title>
        <authorList>
            <person name="Nowrousian M."/>
            <person name="Stajich J."/>
            <person name="Chu M."/>
            <person name="Engh I."/>
            <person name="Espagne E."/>
            <person name="Halliday K."/>
            <person name="Kamerewerd J."/>
            <person name="Kempken F."/>
            <person name="Knab B."/>
            <person name="Kuo H.C."/>
            <person name="Osiewacz H.D."/>
            <person name="Poeggeler S."/>
            <person name="Read N."/>
            <person name="Seiler S."/>
            <person name="Smith K."/>
            <person name="Zickler D."/>
            <person name="Kueck U."/>
            <person name="Freitag M."/>
        </authorList>
    </citation>
    <scope>NUCLEOTIDE SEQUENCE [LARGE SCALE GENOMIC DNA]</scope>
    <source>
        <strain evidence="8">ATCC MYA-333 / DSM 997 / K(L3346) / K-hell</strain>
        <tissue evidence="7">Mycelium</tissue>
    </source>
</reference>
<feature type="compositionally biased region" description="Pro residues" evidence="6">
    <location>
        <begin position="87"/>
        <end position="97"/>
    </location>
</feature>
<evidence type="ECO:0000313" key="8">
    <source>
        <dbReference type="Proteomes" id="UP000001881"/>
    </source>
</evidence>
<evidence type="ECO:0000313" key="7">
    <source>
        <dbReference type="EMBL" id="CCC07788.1"/>
    </source>
</evidence>
<dbReference type="OMA" id="WQTNQWG"/>
<keyword evidence="8" id="KW-1185">Reference proteome</keyword>
<dbReference type="AlphaFoldDB" id="F7VQK6"/>
<evidence type="ECO:0000256" key="6">
    <source>
        <dbReference type="SAM" id="MobiDB-lite"/>
    </source>
</evidence>
<dbReference type="Proteomes" id="UP000001881">
    <property type="component" value="Unassembled WGS sequence"/>
</dbReference>
<feature type="region of interest" description="Disordered" evidence="6">
    <location>
        <begin position="1"/>
        <end position="161"/>
    </location>
</feature>
<dbReference type="SUPFAM" id="SSF160909">
    <property type="entry name" value="ATP12-like"/>
    <property type="match status" value="1"/>
</dbReference>
<dbReference type="Pfam" id="PF07542">
    <property type="entry name" value="ATP12"/>
    <property type="match status" value="1"/>
</dbReference>
<dbReference type="OrthoDB" id="5322896at2759"/>
<dbReference type="GO" id="GO:0005739">
    <property type="term" value="C:mitochondrion"/>
    <property type="evidence" value="ECO:0007669"/>
    <property type="project" value="UniProtKB-SubCell"/>
</dbReference>
<sequence>MFHSLRSASSRSGAPNYSFSDDLLSARAASTTTTESPTTDADKLRPQQRPQLNHPLPDPIPDERLGFAFSSTKASPTRASQSRPPSGTGPPPEPPKPAAEFAPSTRESDPPTRNGGAIPEIQEGTAADPWSRISRRKRQAAMLRAATLPPTASSSSGPGGIGLKRRFWKSVTVVTKDDMNEIHLDSRALRRPDTKSIIRLPLTKPSLASALAIEWDQLVSAQQATKQHMIPLTSLICRALDIADEDAQGKTAIRDSIAKVLLRYLDTDSLLCWAPVPQHPEDGRNDAGYTLRELQEEAYSTVVSFLTTRVWPGVTIVPVLDETSIMPRQQEPGTREVVQGWMLGLSAWELAALERAALAGKSLLMAARLVVEWSGDGGNAVVQTPEEEALNKKRWGIEEAATAVSLEVDWQTNQWGEVEDTHDVEKVDLRRQLGSAVLLCAGQGATDVSANKAKL</sequence>
<dbReference type="eggNOG" id="KOG3015">
    <property type="taxonomic scope" value="Eukaryota"/>
</dbReference>
<dbReference type="Gene3D" id="3.30.2180.10">
    <property type="entry name" value="ATP12-like"/>
    <property type="match status" value="1"/>
</dbReference>
<evidence type="ECO:0000256" key="5">
    <source>
        <dbReference type="ARBA" id="ARBA00023186"/>
    </source>
</evidence>
<evidence type="ECO:0000256" key="2">
    <source>
        <dbReference type="ARBA" id="ARBA00008231"/>
    </source>
</evidence>
<dbReference type="InParanoid" id="F7VQK6"/>
<protein>
    <submittedName>
        <fullName evidence="7">WGS project CABT00000000 data, contig 2.4</fullName>
    </submittedName>
</protein>
<comment type="subcellular location">
    <subcellularLocation>
        <location evidence="1">Mitochondrion</location>
    </subcellularLocation>
</comment>
<dbReference type="InterPro" id="IPR042272">
    <property type="entry name" value="ATP12_ATP_synth-F1-assembly_N"/>
</dbReference>
<keyword evidence="4" id="KW-0496">Mitochondrion</keyword>
<evidence type="ECO:0000256" key="1">
    <source>
        <dbReference type="ARBA" id="ARBA00004173"/>
    </source>
</evidence>
<dbReference type="EMBL" id="CABT02000004">
    <property type="protein sequence ID" value="CCC07788.1"/>
    <property type="molecule type" value="Genomic_DNA"/>
</dbReference>
<feature type="compositionally biased region" description="Polar residues" evidence="6">
    <location>
        <begin position="1"/>
        <end position="19"/>
    </location>
</feature>
<dbReference type="PANTHER" id="PTHR21013:SF10">
    <property type="entry name" value="ATP SYNTHASE MITOCHONDRIAL F1 COMPLEX ASSEMBLY FACTOR 2"/>
    <property type="match status" value="1"/>
</dbReference>
<feature type="compositionally biased region" description="Polar residues" evidence="6">
    <location>
        <begin position="69"/>
        <end position="83"/>
    </location>
</feature>
<feature type="compositionally biased region" description="Low complexity" evidence="6">
    <location>
        <begin position="25"/>
        <end position="39"/>
    </location>
</feature>
<dbReference type="GO" id="GO:0033615">
    <property type="term" value="P:mitochondrial proton-transporting ATP synthase complex assembly"/>
    <property type="evidence" value="ECO:0007669"/>
    <property type="project" value="TreeGrafter"/>
</dbReference>
<keyword evidence="3" id="KW-0809">Transit peptide</keyword>
<keyword evidence="5" id="KW-0143">Chaperone</keyword>
<dbReference type="VEuPathDB" id="FungiDB:SMAC_01354"/>
<evidence type="ECO:0000256" key="4">
    <source>
        <dbReference type="ARBA" id="ARBA00023128"/>
    </source>
</evidence>
<dbReference type="HOGENOM" id="CLU_047893_1_1_1"/>
<dbReference type="InterPro" id="IPR023335">
    <property type="entry name" value="ATP12_ortho_dom_sf"/>
</dbReference>
<dbReference type="InterPro" id="IPR011419">
    <property type="entry name" value="ATP12_ATP_synth-F1-assembly"/>
</dbReference>
<name>F7VQK6_SORMK</name>
<accession>F7VQK6</accession>
<dbReference type="Gene3D" id="1.10.3580.10">
    <property type="entry name" value="ATP12 ATPase"/>
    <property type="match status" value="1"/>
</dbReference>
<comment type="similarity">
    <text evidence="2">Belongs to the ATP12 family.</text>
</comment>
<comment type="caution">
    <text evidence="7">The sequence shown here is derived from an EMBL/GenBank/DDBJ whole genome shotgun (WGS) entry which is preliminary data.</text>
</comment>
<evidence type="ECO:0000256" key="3">
    <source>
        <dbReference type="ARBA" id="ARBA00022946"/>
    </source>
</evidence>
<gene>
    <name evidence="7" type="ORF">SMAC_01354</name>
</gene>
<dbReference type="FunCoup" id="F7VQK6">
    <property type="interactions" value="646"/>
</dbReference>
<proteinExistence type="inferred from homology"/>
<organism evidence="7 8">
    <name type="scientific">Sordaria macrospora (strain ATCC MYA-333 / DSM 997 / K(L3346) / K-hell)</name>
    <dbReference type="NCBI Taxonomy" id="771870"/>
    <lineage>
        <taxon>Eukaryota</taxon>
        <taxon>Fungi</taxon>
        <taxon>Dikarya</taxon>
        <taxon>Ascomycota</taxon>
        <taxon>Pezizomycotina</taxon>
        <taxon>Sordariomycetes</taxon>
        <taxon>Sordariomycetidae</taxon>
        <taxon>Sordariales</taxon>
        <taxon>Sordariaceae</taxon>
        <taxon>Sordaria</taxon>
    </lineage>
</organism>
<feature type="compositionally biased region" description="Low complexity" evidence="6">
    <location>
        <begin position="145"/>
        <end position="156"/>
    </location>
</feature>